<keyword evidence="1" id="KW-1133">Transmembrane helix</keyword>
<dbReference type="Proteomes" id="UP000807306">
    <property type="component" value="Unassembled WGS sequence"/>
</dbReference>
<evidence type="ECO:0000256" key="1">
    <source>
        <dbReference type="SAM" id="Phobius"/>
    </source>
</evidence>
<dbReference type="EMBL" id="MU157887">
    <property type="protein sequence ID" value="KAF9525205.1"/>
    <property type="molecule type" value="Genomic_DNA"/>
</dbReference>
<feature type="transmembrane region" description="Helical" evidence="1">
    <location>
        <begin position="162"/>
        <end position="188"/>
    </location>
</feature>
<dbReference type="OrthoDB" id="2905268at2759"/>
<comment type="caution">
    <text evidence="2">The sequence shown here is derived from an EMBL/GenBank/DDBJ whole genome shotgun (WGS) entry which is preliminary data.</text>
</comment>
<keyword evidence="3" id="KW-1185">Reference proteome</keyword>
<evidence type="ECO:0000313" key="3">
    <source>
        <dbReference type="Proteomes" id="UP000807306"/>
    </source>
</evidence>
<organism evidence="2 3">
    <name type="scientific">Crepidotus variabilis</name>
    <dbReference type="NCBI Taxonomy" id="179855"/>
    <lineage>
        <taxon>Eukaryota</taxon>
        <taxon>Fungi</taxon>
        <taxon>Dikarya</taxon>
        <taxon>Basidiomycota</taxon>
        <taxon>Agaricomycotina</taxon>
        <taxon>Agaricomycetes</taxon>
        <taxon>Agaricomycetidae</taxon>
        <taxon>Agaricales</taxon>
        <taxon>Agaricineae</taxon>
        <taxon>Crepidotaceae</taxon>
        <taxon>Crepidotus</taxon>
    </lineage>
</organism>
<evidence type="ECO:0000313" key="2">
    <source>
        <dbReference type="EMBL" id="KAF9525205.1"/>
    </source>
</evidence>
<protein>
    <submittedName>
        <fullName evidence="2">Uncharacterized protein</fullName>
    </submittedName>
</protein>
<accession>A0A9P6EA18</accession>
<feature type="transmembrane region" description="Helical" evidence="1">
    <location>
        <begin position="82"/>
        <end position="101"/>
    </location>
</feature>
<keyword evidence="1" id="KW-0812">Transmembrane</keyword>
<name>A0A9P6EA18_9AGAR</name>
<keyword evidence="1" id="KW-0472">Membrane</keyword>
<feature type="transmembrane region" description="Helical" evidence="1">
    <location>
        <begin position="203"/>
        <end position="226"/>
    </location>
</feature>
<dbReference type="AlphaFoldDB" id="A0A9P6EA18"/>
<proteinExistence type="predicted"/>
<feature type="transmembrane region" description="Helical" evidence="1">
    <location>
        <begin position="247"/>
        <end position="269"/>
    </location>
</feature>
<gene>
    <name evidence="2" type="ORF">CPB83DRAFT_909338</name>
</gene>
<feature type="transmembrane region" description="Helical" evidence="1">
    <location>
        <begin position="130"/>
        <end position="150"/>
    </location>
</feature>
<feature type="transmembrane region" description="Helical" evidence="1">
    <location>
        <begin position="45"/>
        <end position="70"/>
    </location>
</feature>
<feature type="transmembrane region" description="Helical" evidence="1">
    <location>
        <begin position="281"/>
        <end position="300"/>
    </location>
</feature>
<sequence>MLFLPSPVALLRFVQLRWDRVEESPPENSPMSSPEDMAALWLKSFYAISSGAFVVIGIQMFMCLYGLIVFKETRPSQRNGRGIYIVISFLILVFYTFSATGDGYQIFELLFKSTSAVDAQKRRRIDDHEWWSIACTLCSMFVNWIGDGILVYRCYVIFQQSLWIIVLPSLAYLSSIGTSIYVIVGIILSTTNIQSTRYNPRALSAWMFLSVALNCMVTILVLYKLIRIRLEIKTILPFCDPKATRGVVAILVESALPLAISGIAAATVVSNDSPTGLILDAIFYFSWMAFNALSPQLIIFRVTMGRSWSHKGPHVVSDTLNAIQESFDITFTREHPRLSNRETNGLTVVSL</sequence>
<reference evidence="2" key="1">
    <citation type="submission" date="2020-11" db="EMBL/GenBank/DDBJ databases">
        <authorList>
            <consortium name="DOE Joint Genome Institute"/>
            <person name="Ahrendt S."/>
            <person name="Riley R."/>
            <person name="Andreopoulos W."/>
            <person name="Labutti K."/>
            <person name="Pangilinan J."/>
            <person name="Ruiz-Duenas F.J."/>
            <person name="Barrasa J.M."/>
            <person name="Sanchez-Garcia M."/>
            <person name="Camarero S."/>
            <person name="Miyauchi S."/>
            <person name="Serrano A."/>
            <person name="Linde D."/>
            <person name="Babiker R."/>
            <person name="Drula E."/>
            <person name="Ayuso-Fernandez I."/>
            <person name="Pacheco R."/>
            <person name="Padilla G."/>
            <person name="Ferreira P."/>
            <person name="Barriuso J."/>
            <person name="Kellner H."/>
            <person name="Castanera R."/>
            <person name="Alfaro M."/>
            <person name="Ramirez L."/>
            <person name="Pisabarro A.G."/>
            <person name="Kuo A."/>
            <person name="Tritt A."/>
            <person name="Lipzen A."/>
            <person name="He G."/>
            <person name="Yan M."/>
            <person name="Ng V."/>
            <person name="Cullen D."/>
            <person name="Martin F."/>
            <person name="Rosso M.-N."/>
            <person name="Henrissat B."/>
            <person name="Hibbett D."/>
            <person name="Martinez A.T."/>
            <person name="Grigoriev I.V."/>
        </authorList>
    </citation>
    <scope>NUCLEOTIDE SEQUENCE</scope>
    <source>
        <strain evidence="2">CBS 506.95</strain>
    </source>
</reference>